<protein>
    <submittedName>
        <fullName evidence="1">Uncharacterized protein</fullName>
    </submittedName>
</protein>
<proteinExistence type="predicted"/>
<dbReference type="Proteomes" id="UP000681722">
    <property type="component" value="Unassembled WGS sequence"/>
</dbReference>
<accession>A0A815WV45</accession>
<dbReference type="EMBL" id="CAJNOQ010026881">
    <property type="protein sequence ID" value="CAF1549270.1"/>
    <property type="molecule type" value="Genomic_DNA"/>
</dbReference>
<evidence type="ECO:0000313" key="3">
    <source>
        <dbReference type="Proteomes" id="UP000663829"/>
    </source>
</evidence>
<feature type="non-terminal residue" evidence="1">
    <location>
        <position position="1"/>
    </location>
</feature>
<dbReference type="AlphaFoldDB" id="A0A815WV45"/>
<evidence type="ECO:0000313" key="1">
    <source>
        <dbReference type="EMBL" id="CAF1549270.1"/>
    </source>
</evidence>
<dbReference type="EMBL" id="CAJOBC010092548">
    <property type="protein sequence ID" value="CAF4410174.1"/>
    <property type="molecule type" value="Genomic_DNA"/>
</dbReference>
<reference evidence="1" key="1">
    <citation type="submission" date="2021-02" db="EMBL/GenBank/DDBJ databases">
        <authorList>
            <person name="Nowell W R."/>
        </authorList>
    </citation>
    <scope>NUCLEOTIDE SEQUENCE</scope>
</reference>
<keyword evidence="3" id="KW-1185">Reference proteome</keyword>
<organism evidence="1 3">
    <name type="scientific">Didymodactylos carnosus</name>
    <dbReference type="NCBI Taxonomy" id="1234261"/>
    <lineage>
        <taxon>Eukaryota</taxon>
        <taxon>Metazoa</taxon>
        <taxon>Spiralia</taxon>
        <taxon>Gnathifera</taxon>
        <taxon>Rotifera</taxon>
        <taxon>Eurotatoria</taxon>
        <taxon>Bdelloidea</taxon>
        <taxon>Philodinida</taxon>
        <taxon>Philodinidae</taxon>
        <taxon>Didymodactylos</taxon>
    </lineage>
</organism>
<dbReference type="Proteomes" id="UP000663829">
    <property type="component" value="Unassembled WGS sequence"/>
</dbReference>
<sequence>GEQLRFGFETQIRTLSAAFEYADLQKCITCEEALSKDAFRIMDVLNSEKKEIVDKANKNKRIVRLLTPVIVADDNQHQLTLKFRSDSYKNLEKEMPYEMTKLELRTYYDEVSATLTKDTNITRLSDADVIPISIEDKKWCFIVNNINNKCWR</sequence>
<evidence type="ECO:0000313" key="2">
    <source>
        <dbReference type="EMBL" id="CAF4410174.1"/>
    </source>
</evidence>
<comment type="caution">
    <text evidence="1">The sequence shown here is derived from an EMBL/GenBank/DDBJ whole genome shotgun (WGS) entry which is preliminary data.</text>
</comment>
<name>A0A815WV45_9BILA</name>
<gene>
    <name evidence="1" type="ORF">GPM918_LOCUS39102</name>
    <name evidence="2" type="ORF">SRO942_LOCUS39957</name>
</gene>